<organism evidence="9 10">
    <name type="scientific">Hydnomerulius pinastri MD-312</name>
    <dbReference type="NCBI Taxonomy" id="994086"/>
    <lineage>
        <taxon>Eukaryota</taxon>
        <taxon>Fungi</taxon>
        <taxon>Dikarya</taxon>
        <taxon>Basidiomycota</taxon>
        <taxon>Agaricomycotina</taxon>
        <taxon>Agaricomycetes</taxon>
        <taxon>Agaricomycetidae</taxon>
        <taxon>Boletales</taxon>
        <taxon>Boletales incertae sedis</taxon>
        <taxon>Leucogyrophana</taxon>
    </lineage>
</organism>
<dbReference type="HOGENOM" id="CLU_010669_1_0_1"/>
<dbReference type="PANTHER" id="PTHR12748:SF0">
    <property type="entry name" value="ORIGIN RECOGNITION COMPLEX SUBUNIT 3"/>
    <property type="match status" value="1"/>
</dbReference>
<dbReference type="InterPro" id="IPR040855">
    <property type="entry name" value="ORC_WH_C"/>
</dbReference>
<accession>A0A0C9WG43</accession>
<sequence length="683" mass="77332">MALETSLEDLNQSYTLFPDRDLANGYELRLEAYRKAWLKCLERVEELIRALHAPVVDRVVELVNNAYTDTLPGLPYTELPVISVTASGTSSSIFDEISSRLKKEGNDGLFDDDSSGGHIITHIFPNDCPNITAAMKTLITDSVKRKPTTSLATIDINLLQAWFDAVCSTRGSDQGSMRLVVILHDFEQFEPLVVQDLFEICSLAIPRVPLVFVLSLSSPPSPSYIHATYPRSTLSRVQLRSCPFPSSQDVLHGILLQTFFDVDFEPLLMLGSSAIDFLVDFFGRHTPSLDGLVSILQLVHLKHFEEPLTVFLLDERLGSSGTTEPNLSDPASFGFLDSLFARVHESSLVPQFEHSFRWADESPGALLSSVWTARKAFQKRAKLLRIAFQLFLLVQRFMLLLGYKTDKTLPELMCGAVRGRLGSSYSHLCAMVRKLRADQLDELLSDLRDFFARVGDDVRKEENEVISRIDVARSVFRGKDEASNIAESLGDWLSEYFQQRLVSLEESPLWDIWYTGSTPFPSELLNPSLRASIFSGLLHPQDYSTTTVINEDDDDDDEEILLDMPDTSILFQRYLESGKMINVYDWFESFSVVLEAQKRRVRARKLSEDAAVLRTPSRRKGKQRQTAEEEDSPEESEEDLEKWKLEVQARFIRALHELDYIGLIKHTGRKADHVMRTVFDAPG</sequence>
<dbReference type="GO" id="GO:0031261">
    <property type="term" value="C:DNA replication preinitiation complex"/>
    <property type="evidence" value="ECO:0007669"/>
    <property type="project" value="TreeGrafter"/>
</dbReference>
<reference evidence="9 10" key="1">
    <citation type="submission" date="2014-04" db="EMBL/GenBank/DDBJ databases">
        <title>Evolutionary Origins and Diversification of the Mycorrhizal Mutualists.</title>
        <authorList>
            <consortium name="DOE Joint Genome Institute"/>
            <consortium name="Mycorrhizal Genomics Consortium"/>
            <person name="Kohler A."/>
            <person name="Kuo A."/>
            <person name="Nagy L.G."/>
            <person name="Floudas D."/>
            <person name="Copeland A."/>
            <person name="Barry K.W."/>
            <person name="Cichocki N."/>
            <person name="Veneault-Fourrey C."/>
            <person name="LaButti K."/>
            <person name="Lindquist E.A."/>
            <person name="Lipzen A."/>
            <person name="Lundell T."/>
            <person name="Morin E."/>
            <person name="Murat C."/>
            <person name="Riley R."/>
            <person name="Ohm R."/>
            <person name="Sun H."/>
            <person name="Tunlid A."/>
            <person name="Henrissat B."/>
            <person name="Grigoriev I.V."/>
            <person name="Hibbett D.S."/>
            <person name="Martin F."/>
        </authorList>
    </citation>
    <scope>NUCLEOTIDE SEQUENCE [LARGE SCALE GENOMIC DNA]</scope>
    <source>
        <strain evidence="9 10">MD-312</strain>
    </source>
</reference>
<evidence type="ECO:0000313" key="9">
    <source>
        <dbReference type="EMBL" id="KIJ64777.1"/>
    </source>
</evidence>
<dbReference type="InterPro" id="IPR020795">
    <property type="entry name" value="ORC3"/>
</dbReference>
<dbReference type="GO" id="GO:0005656">
    <property type="term" value="C:nuclear pre-replicative complex"/>
    <property type="evidence" value="ECO:0007669"/>
    <property type="project" value="TreeGrafter"/>
</dbReference>
<dbReference type="CDD" id="cd20704">
    <property type="entry name" value="Orc3"/>
    <property type="match status" value="1"/>
</dbReference>
<dbReference type="Pfam" id="PF07034">
    <property type="entry name" value="ORC3_N"/>
    <property type="match status" value="1"/>
</dbReference>
<feature type="domain" description="Origin recognition complex subunit 3 winged helix C-terminal" evidence="8">
    <location>
        <begin position="530"/>
        <end position="679"/>
    </location>
</feature>
<dbReference type="GO" id="GO:0006270">
    <property type="term" value="P:DNA replication initiation"/>
    <property type="evidence" value="ECO:0007669"/>
    <property type="project" value="TreeGrafter"/>
</dbReference>
<dbReference type="AlphaFoldDB" id="A0A0C9WG43"/>
<evidence type="ECO:0000256" key="4">
    <source>
        <dbReference type="ARBA" id="ARBA00023125"/>
    </source>
</evidence>
<keyword evidence="4" id="KW-0238">DNA-binding</keyword>
<feature type="region of interest" description="Disordered" evidence="6">
    <location>
        <begin position="612"/>
        <end position="639"/>
    </location>
</feature>
<evidence type="ECO:0000256" key="3">
    <source>
        <dbReference type="ARBA" id="ARBA00022705"/>
    </source>
</evidence>
<proteinExistence type="inferred from homology"/>
<feature type="domain" description="Origin recognition complex subunit 3 N-terminal" evidence="7">
    <location>
        <begin position="25"/>
        <end position="311"/>
    </location>
</feature>
<evidence type="ECO:0000256" key="2">
    <source>
        <dbReference type="ARBA" id="ARBA00010977"/>
    </source>
</evidence>
<keyword evidence="3" id="KW-0235">DNA replication</keyword>
<dbReference type="OrthoDB" id="10265211at2759"/>
<dbReference type="InterPro" id="IPR045667">
    <property type="entry name" value="ORC3_N"/>
</dbReference>
<dbReference type="Proteomes" id="UP000053820">
    <property type="component" value="Unassembled WGS sequence"/>
</dbReference>
<dbReference type="Pfam" id="PF18137">
    <property type="entry name" value="WHD_ORC"/>
    <property type="match status" value="1"/>
</dbReference>
<evidence type="ECO:0000259" key="7">
    <source>
        <dbReference type="Pfam" id="PF07034"/>
    </source>
</evidence>
<protein>
    <recommendedName>
        <fullName evidence="11">Origin recognition complex subunit 3</fullName>
    </recommendedName>
</protein>
<keyword evidence="5" id="KW-0539">Nucleus</keyword>
<dbReference type="EMBL" id="KN839845">
    <property type="protein sequence ID" value="KIJ64777.1"/>
    <property type="molecule type" value="Genomic_DNA"/>
</dbReference>
<name>A0A0C9WG43_9AGAM</name>
<evidence type="ECO:0000259" key="8">
    <source>
        <dbReference type="Pfam" id="PF18137"/>
    </source>
</evidence>
<evidence type="ECO:0000256" key="6">
    <source>
        <dbReference type="SAM" id="MobiDB-lite"/>
    </source>
</evidence>
<feature type="compositionally biased region" description="Acidic residues" evidence="6">
    <location>
        <begin position="628"/>
        <end position="639"/>
    </location>
</feature>
<evidence type="ECO:0000256" key="1">
    <source>
        <dbReference type="ARBA" id="ARBA00004123"/>
    </source>
</evidence>
<evidence type="ECO:0008006" key="11">
    <source>
        <dbReference type="Google" id="ProtNLM"/>
    </source>
</evidence>
<keyword evidence="10" id="KW-1185">Reference proteome</keyword>
<evidence type="ECO:0000256" key="5">
    <source>
        <dbReference type="ARBA" id="ARBA00023242"/>
    </source>
</evidence>
<dbReference type="GO" id="GO:0003688">
    <property type="term" value="F:DNA replication origin binding"/>
    <property type="evidence" value="ECO:0007669"/>
    <property type="project" value="TreeGrafter"/>
</dbReference>
<comment type="subcellular location">
    <subcellularLocation>
        <location evidence="1">Nucleus</location>
    </subcellularLocation>
</comment>
<evidence type="ECO:0000313" key="10">
    <source>
        <dbReference type="Proteomes" id="UP000053820"/>
    </source>
</evidence>
<comment type="similarity">
    <text evidence="2">Belongs to the ORC3 family.</text>
</comment>
<dbReference type="GO" id="GO:0005664">
    <property type="term" value="C:nuclear origin of replication recognition complex"/>
    <property type="evidence" value="ECO:0007669"/>
    <property type="project" value="InterPro"/>
</dbReference>
<dbReference type="PANTHER" id="PTHR12748">
    <property type="entry name" value="ORIGIN RECOGNITION COMPLEX SUBUNIT 3"/>
    <property type="match status" value="1"/>
</dbReference>
<gene>
    <name evidence="9" type="ORF">HYDPIDRAFT_175307</name>
</gene>